<protein>
    <submittedName>
        <fullName evidence="1">Uncharacterized protein</fullName>
    </submittedName>
</protein>
<dbReference type="AlphaFoldDB" id="A0A5B7DVX4"/>
<keyword evidence="2" id="KW-1185">Reference proteome</keyword>
<name>A0A5B7DVX4_PORTR</name>
<accession>A0A5B7DVX4</accession>
<dbReference type="EMBL" id="VSRR010001508">
    <property type="protein sequence ID" value="MPC25791.1"/>
    <property type="molecule type" value="Genomic_DNA"/>
</dbReference>
<dbReference type="Proteomes" id="UP000324222">
    <property type="component" value="Unassembled WGS sequence"/>
</dbReference>
<reference evidence="1 2" key="1">
    <citation type="submission" date="2019-05" db="EMBL/GenBank/DDBJ databases">
        <title>Another draft genome of Portunus trituberculatus and its Hox gene families provides insights of decapod evolution.</title>
        <authorList>
            <person name="Jeong J.-H."/>
            <person name="Song I."/>
            <person name="Kim S."/>
            <person name="Choi T."/>
            <person name="Kim D."/>
            <person name="Ryu S."/>
            <person name="Kim W."/>
        </authorList>
    </citation>
    <scope>NUCLEOTIDE SEQUENCE [LARGE SCALE GENOMIC DNA]</scope>
    <source>
        <tissue evidence="1">Muscle</tissue>
    </source>
</reference>
<organism evidence="1 2">
    <name type="scientific">Portunus trituberculatus</name>
    <name type="common">Swimming crab</name>
    <name type="synonym">Neptunus trituberculatus</name>
    <dbReference type="NCBI Taxonomy" id="210409"/>
    <lineage>
        <taxon>Eukaryota</taxon>
        <taxon>Metazoa</taxon>
        <taxon>Ecdysozoa</taxon>
        <taxon>Arthropoda</taxon>
        <taxon>Crustacea</taxon>
        <taxon>Multicrustacea</taxon>
        <taxon>Malacostraca</taxon>
        <taxon>Eumalacostraca</taxon>
        <taxon>Eucarida</taxon>
        <taxon>Decapoda</taxon>
        <taxon>Pleocyemata</taxon>
        <taxon>Brachyura</taxon>
        <taxon>Eubrachyura</taxon>
        <taxon>Portunoidea</taxon>
        <taxon>Portunidae</taxon>
        <taxon>Portuninae</taxon>
        <taxon>Portunus</taxon>
    </lineage>
</organism>
<proteinExistence type="predicted"/>
<evidence type="ECO:0000313" key="1">
    <source>
        <dbReference type="EMBL" id="MPC25791.1"/>
    </source>
</evidence>
<sequence length="104" mass="11519">MYIKYCKTVHVLIIGTQRGEGELLVQWRAVRAGGARHLATLTQADHYSGQGTTKIFIPKHIILFQVYMQRPVTHGAATAYGISAMPQVAWGGDARQVLRSSVIR</sequence>
<comment type="caution">
    <text evidence="1">The sequence shown here is derived from an EMBL/GenBank/DDBJ whole genome shotgun (WGS) entry which is preliminary data.</text>
</comment>
<evidence type="ECO:0000313" key="2">
    <source>
        <dbReference type="Proteomes" id="UP000324222"/>
    </source>
</evidence>
<gene>
    <name evidence="1" type="ORF">E2C01_018914</name>
</gene>